<accession>A0A8R2F851</accession>
<dbReference type="PANTHER" id="PTHR10773:SF19">
    <property type="match status" value="1"/>
</dbReference>
<dbReference type="Proteomes" id="UP000007819">
    <property type="component" value="Unassembled WGS sequence"/>
</dbReference>
<evidence type="ECO:0000313" key="3">
    <source>
        <dbReference type="Proteomes" id="UP000007819"/>
    </source>
</evidence>
<dbReference type="PANTHER" id="PTHR10773">
    <property type="entry name" value="DNA-DIRECTED RNA POLYMERASES I, II, AND III SUBUNIT RPABC2"/>
    <property type="match status" value="1"/>
</dbReference>
<reference evidence="3" key="1">
    <citation type="submission" date="2010-06" db="EMBL/GenBank/DDBJ databases">
        <authorList>
            <person name="Jiang H."/>
            <person name="Abraham K."/>
            <person name="Ali S."/>
            <person name="Alsbrooks S.L."/>
            <person name="Anim B.N."/>
            <person name="Anosike U.S."/>
            <person name="Attaway T."/>
            <person name="Bandaranaike D.P."/>
            <person name="Battles P.K."/>
            <person name="Bell S.N."/>
            <person name="Bell A.V."/>
            <person name="Beltran B."/>
            <person name="Bickham C."/>
            <person name="Bustamante Y."/>
            <person name="Caleb T."/>
            <person name="Canada A."/>
            <person name="Cardenas V."/>
            <person name="Carter K."/>
            <person name="Chacko J."/>
            <person name="Chandrabose M.N."/>
            <person name="Chavez D."/>
            <person name="Chavez A."/>
            <person name="Chen L."/>
            <person name="Chu H.-S."/>
            <person name="Claassen K.J."/>
            <person name="Cockrell R."/>
            <person name="Collins M."/>
            <person name="Cooper J.A."/>
            <person name="Cree A."/>
            <person name="Curry S.M."/>
            <person name="Da Y."/>
            <person name="Dao M.D."/>
            <person name="Das B."/>
            <person name="Davila M.-L."/>
            <person name="Davy-Carroll L."/>
            <person name="Denson S."/>
            <person name="Dinh H."/>
            <person name="Ebong V.E."/>
            <person name="Edwards J.R."/>
            <person name="Egan A."/>
            <person name="El-Daye J."/>
            <person name="Escobedo L."/>
            <person name="Fernandez S."/>
            <person name="Fernando P.R."/>
            <person name="Flagg N."/>
            <person name="Forbes L.D."/>
            <person name="Fowler R.G."/>
            <person name="Fu Q."/>
            <person name="Gabisi R.A."/>
            <person name="Ganer J."/>
            <person name="Garbino Pronczuk A."/>
            <person name="Garcia R.M."/>
            <person name="Garner T."/>
            <person name="Garrett T.E."/>
            <person name="Gonzalez D.A."/>
            <person name="Hamid H."/>
            <person name="Hawkins E.S."/>
            <person name="Hirani K."/>
            <person name="Hogues M.E."/>
            <person name="Hollins B."/>
            <person name="Hsiao C.-H."/>
            <person name="Jabil R."/>
            <person name="James M.L."/>
            <person name="Jhangiani S.N."/>
            <person name="Johnson B."/>
            <person name="Johnson Q."/>
            <person name="Joshi V."/>
            <person name="Kalu J.B."/>
            <person name="Kam C."/>
            <person name="Kashfia A."/>
            <person name="Keebler J."/>
            <person name="Kisamo H."/>
            <person name="Kovar C.L."/>
            <person name="Lago L.A."/>
            <person name="Lai C.-Y."/>
            <person name="Laidlaw J."/>
            <person name="Lara F."/>
            <person name="Le T.-K."/>
            <person name="Lee S.L."/>
            <person name="Legall F.H."/>
            <person name="Lemon S.J."/>
            <person name="Lewis L.R."/>
            <person name="Li B."/>
            <person name="Liu Y."/>
            <person name="Liu Y.-S."/>
            <person name="Lopez J."/>
            <person name="Lozado R.J."/>
            <person name="Lu J."/>
            <person name="Madu R.C."/>
            <person name="Maheshwari M."/>
            <person name="Maheshwari R."/>
            <person name="Malloy K."/>
            <person name="Martinez E."/>
            <person name="Mathew T."/>
            <person name="Mercado I.C."/>
            <person name="Mercado C."/>
            <person name="Meyer B."/>
            <person name="Montgomery K."/>
            <person name="Morgan M.B."/>
            <person name="Munidasa M."/>
            <person name="Nazareth L.V."/>
            <person name="Nelson J."/>
            <person name="Ng B.M."/>
            <person name="Nguyen N.B."/>
            <person name="Nguyen P.Q."/>
            <person name="Nguyen T."/>
            <person name="Obregon M."/>
            <person name="Okwuonu G.O."/>
            <person name="Onwere C.G."/>
            <person name="Orozco G."/>
            <person name="Parra A."/>
            <person name="Patel S."/>
            <person name="Patil S."/>
            <person name="Perez A."/>
            <person name="Perez Y."/>
            <person name="Pham C."/>
            <person name="Primus E.L."/>
            <person name="Pu L.-L."/>
            <person name="Puazo M."/>
            <person name="Qin X."/>
            <person name="Quiroz J.B."/>
            <person name="Reese J."/>
            <person name="Richards S."/>
            <person name="Rives C.M."/>
            <person name="Robberts R."/>
            <person name="Ruiz S.J."/>
            <person name="Ruiz M.J."/>
            <person name="Santibanez J."/>
            <person name="Schneider B.W."/>
            <person name="Sisson I."/>
            <person name="Smith M."/>
            <person name="Sodergren E."/>
            <person name="Song X.-Z."/>
            <person name="Song B.B."/>
            <person name="Summersgill H."/>
            <person name="Thelus R."/>
            <person name="Thornton R.D."/>
            <person name="Trejos Z.Y."/>
            <person name="Usmani K."/>
            <person name="Vattathil S."/>
            <person name="Villasana D."/>
            <person name="Walker D.L."/>
            <person name="Wang S."/>
            <person name="Wang K."/>
            <person name="White C.S."/>
            <person name="Williams A.C."/>
            <person name="Williamson J."/>
            <person name="Wilson K."/>
            <person name="Woghiren I.O."/>
            <person name="Woodworth J.R."/>
            <person name="Worley K.C."/>
            <person name="Wright R.A."/>
            <person name="Wu W."/>
            <person name="Young L."/>
            <person name="Zhang L."/>
            <person name="Zhang J."/>
            <person name="Zhu Y."/>
            <person name="Muzny D.M."/>
            <person name="Weinstock G."/>
            <person name="Gibbs R.A."/>
        </authorList>
    </citation>
    <scope>NUCLEOTIDE SEQUENCE [LARGE SCALE GENOMIC DNA]</scope>
    <source>
        <strain evidence="3">LSR1</strain>
    </source>
</reference>
<dbReference type="OrthoDB" id="6629708at2759"/>
<organism evidence="2 3">
    <name type="scientific">Acyrthosiphon pisum</name>
    <name type="common">Pea aphid</name>
    <dbReference type="NCBI Taxonomy" id="7029"/>
    <lineage>
        <taxon>Eukaryota</taxon>
        <taxon>Metazoa</taxon>
        <taxon>Ecdysozoa</taxon>
        <taxon>Arthropoda</taxon>
        <taxon>Hexapoda</taxon>
        <taxon>Insecta</taxon>
        <taxon>Pterygota</taxon>
        <taxon>Neoptera</taxon>
        <taxon>Paraneoptera</taxon>
        <taxon>Hemiptera</taxon>
        <taxon>Sternorrhyncha</taxon>
        <taxon>Aphidomorpha</taxon>
        <taxon>Aphidoidea</taxon>
        <taxon>Aphididae</taxon>
        <taxon>Macrosiphini</taxon>
        <taxon>Acyrthosiphon</taxon>
    </lineage>
</organism>
<dbReference type="AlphaFoldDB" id="A0A8R2F851"/>
<evidence type="ECO:0000313" key="2">
    <source>
        <dbReference type="EnsemblMetazoa" id="XP_008183038.1"/>
    </source>
</evidence>
<protein>
    <recommendedName>
        <fullName evidence="1">DUF7869 domain-containing protein</fullName>
    </recommendedName>
</protein>
<evidence type="ECO:0000259" key="1">
    <source>
        <dbReference type="Pfam" id="PF25273"/>
    </source>
</evidence>
<proteinExistence type="predicted"/>
<dbReference type="RefSeq" id="XP_008183038.1">
    <property type="nucleotide sequence ID" value="XM_008184816.2"/>
</dbReference>
<dbReference type="GeneID" id="103309427"/>
<dbReference type="Pfam" id="PF25273">
    <property type="entry name" value="DUF7869"/>
    <property type="match status" value="1"/>
</dbReference>
<dbReference type="EnsemblMetazoa" id="XM_008184816.3">
    <property type="protein sequence ID" value="XP_008183038.1"/>
    <property type="gene ID" value="LOC103309427"/>
</dbReference>
<dbReference type="InterPro" id="IPR057191">
    <property type="entry name" value="DUF7869"/>
</dbReference>
<dbReference type="KEGG" id="api:103309427"/>
<keyword evidence="3" id="KW-1185">Reference proteome</keyword>
<reference evidence="2" key="2">
    <citation type="submission" date="2022-06" db="UniProtKB">
        <authorList>
            <consortium name="EnsemblMetazoa"/>
        </authorList>
    </citation>
    <scope>IDENTIFICATION</scope>
</reference>
<feature type="domain" description="DUF7869" evidence="1">
    <location>
        <begin position="442"/>
        <end position="547"/>
    </location>
</feature>
<sequence>MNADEIDDLLDQFEDDEDFNESMEYNPNQSIQSMEFQNEMEMNDFNEGMEFNPDQSIQLLDVQNEMETNGPNETMELNPDESIVQLLEVQTEKYTNERIRAKKSIPENWKRNSNQSLRMKGKCYLGYRRTSNKHIFHDVNRKAKNIGPTCTNISCKKSSKRMCERFSEEDRLNIFNHFWSTLNWDQKKMYVNMLVKKVPVKQRKTEASVSRRTYTLFYFLKLNGDPLNVCKNMFLNTLSVGEAQVHNWCSINEISTQQLQGTQSRPFKNNTGQKEFIELFFNKLPKMESHYCRKSTSKLYLEPLVQSKSQLYKIYIDECNVNGKTPVSRTYFSEAFEANNLSLFSPKKDQCDLCCGHGTGNISDQDWNKHIEDKNRSRKEKEIDKEKALSEELIVFTMDLQAVKVCPFLKASALYYKCKLCVHNFTMYNLGTHECMCYWWDETQCNLTASAFTSCIIDQLSMCYNKNQNKNIILWSDGCCYQNKNTVLSNALLEFSVTHKIIIEQKYLTKGHTQMECDSVHSLIERKLKNTDIHLPSDYIKITKTARSKPFPYEVKDCDISFFLNYQKNVNRYDNIRPGKAAGDATVTQIKALRYNCNGTIDYKLNFDDEYSDLAIAQKKRKTVEIHSPIIYEQFHESQLKVPKSKWQDLQQLKAVLPKDCHPFYDQIKSL</sequence>
<name>A0A8R2F851_ACYPI</name>